<dbReference type="Proteomes" id="UP000285301">
    <property type="component" value="Unassembled WGS sequence"/>
</dbReference>
<keyword evidence="4" id="KW-0963">Cytoplasm</keyword>
<evidence type="ECO:0000256" key="5">
    <source>
        <dbReference type="ARBA" id="ARBA00022527"/>
    </source>
</evidence>
<dbReference type="InterPro" id="IPR017441">
    <property type="entry name" value="Protein_kinase_ATP_BS"/>
</dbReference>
<evidence type="ECO:0000256" key="13">
    <source>
        <dbReference type="ARBA" id="ARBA00023038"/>
    </source>
</evidence>
<dbReference type="PANTHER" id="PTHR46485:SF4">
    <property type="entry name" value="LIM DOMAIN KINASE 1"/>
    <property type="match status" value="1"/>
</dbReference>
<feature type="region of interest" description="Disordered" evidence="16">
    <location>
        <begin position="259"/>
        <end position="301"/>
    </location>
</feature>
<keyword evidence="7 14" id="KW-0479">Metal-binding</keyword>
<dbReference type="SUPFAM" id="SSF57716">
    <property type="entry name" value="Glucocorticoid receptor-like (DNA-binding domain)"/>
    <property type="match status" value="2"/>
</dbReference>
<keyword evidence="6" id="KW-0808">Transferase</keyword>
<evidence type="ECO:0000256" key="14">
    <source>
        <dbReference type="PROSITE-ProRule" id="PRU00125"/>
    </source>
</evidence>
<keyword evidence="13 14" id="KW-0440">LIM domain</keyword>
<dbReference type="PROSITE" id="PS50011">
    <property type="entry name" value="PROTEIN_KINASE_DOM"/>
    <property type="match status" value="1"/>
</dbReference>
<evidence type="ECO:0000313" key="20">
    <source>
        <dbReference type="EMBL" id="RWS11079.1"/>
    </source>
</evidence>
<dbReference type="FunFam" id="1.10.510.10:FF:000682">
    <property type="entry name" value="WNK lysine deficient protein kinase 4"/>
    <property type="match status" value="1"/>
</dbReference>
<evidence type="ECO:0000313" key="21">
    <source>
        <dbReference type="Proteomes" id="UP000285301"/>
    </source>
</evidence>
<dbReference type="PROSITE" id="PS00107">
    <property type="entry name" value="PROTEIN_KINASE_ATP"/>
    <property type="match status" value="1"/>
</dbReference>
<keyword evidence="8" id="KW-0677">Repeat</keyword>
<reference evidence="20 21" key="1">
    <citation type="journal article" date="2018" name="Gigascience">
        <title>Genomes of trombidid mites reveal novel predicted allergens and laterally-transferred genes associated with secondary metabolism.</title>
        <authorList>
            <person name="Dong X."/>
            <person name="Chaisiri K."/>
            <person name="Xia D."/>
            <person name="Armstrong S.D."/>
            <person name="Fang Y."/>
            <person name="Donnelly M.J."/>
            <person name="Kadowaki T."/>
            <person name="McGarry J.W."/>
            <person name="Darby A.C."/>
            <person name="Makepeace B.L."/>
        </authorList>
    </citation>
    <scope>NUCLEOTIDE SEQUENCE [LARGE SCALE GENOMIC DNA]</scope>
    <source>
        <strain evidence="20">UoL-WK</strain>
    </source>
</reference>
<dbReference type="GO" id="GO:0046872">
    <property type="term" value="F:metal ion binding"/>
    <property type="evidence" value="ECO:0007669"/>
    <property type="project" value="UniProtKB-KW"/>
</dbReference>
<evidence type="ECO:0000256" key="1">
    <source>
        <dbReference type="ARBA" id="ARBA00004496"/>
    </source>
</evidence>
<evidence type="ECO:0000256" key="4">
    <source>
        <dbReference type="ARBA" id="ARBA00022490"/>
    </source>
</evidence>
<dbReference type="CDD" id="cd09365">
    <property type="entry name" value="LIM2_LIMK"/>
    <property type="match status" value="1"/>
</dbReference>
<dbReference type="InterPro" id="IPR000719">
    <property type="entry name" value="Prot_kinase_dom"/>
</dbReference>
<dbReference type="GO" id="GO:0005634">
    <property type="term" value="C:nucleus"/>
    <property type="evidence" value="ECO:0007669"/>
    <property type="project" value="TreeGrafter"/>
</dbReference>
<protein>
    <recommendedName>
        <fullName evidence="3">non-specific serine/threonine protein kinase</fullName>
        <ecNumber evidence="3">2.7.11.1</ecNumber>
    </recommendedName>
</protein>
<dbReference type="SUPFAM" id="SSF56112">
    <property type="entry name" value="Protein kinase-like (PK-like)"/>
    <property type="match status" value="1"/>
</dbReference>
<dbReference type="Pfam" id="PF07714">
    <property type="entry name" value="PK_Tyr_Ser-Thr"/>
    <property type="match status" value="1"/>
</dbReference>
<organism evidence="20 21">
    <name type="scientific">Dinothrombium tinctorium</name>
    <dbReference type="NCBI Taxonomy" id="1965070"/>
    <lineage>
        <taxon>Eukaryota</taxon>
        <taxon>Metazoa</taxon>
        <taxon>Ecdysozoa</taxon>
        <taxon>Arthropoda</taxon>
        <taxon>Chelicerata</taxon>
        <taxon>Arachnida</taxon>
        <taxon>Acari</taxon>
        <taxon>Acariformes</taxon>
        <taxon>Trombidiformes</taxon>
        <taxon>Prostigmata</taxon>
        <taxon>Anystina</taxon>
        <taxon>Parasitengona</taxon>
        <taxon>Trombidioidea</taxon>
        <taxon>Trombidiidae</taxon>
        <taxon>Dinothrombium</taxon>
    </lineage>
</organism>
<dbReference type="GO" id="GO:0005737">
    <property type="term" value="C:cytoplasm"/>
    <property type="evidence" value="ECO:0007669"/>
    <property type="project" value="UniProtKB-SubCell"/>
</dbReference>
<accession>A0A3S4R3D6</accession>
<dbReference type="GO" id="GO:0005524">
    <property type="term" value="F:ATP binding"/>
    <property type="evidence" value="ECO:0007669"/>
    <property type="project" value="UniProtKB-UniRule"/>
</dbReference>
<gene>
    <name evidence="20" type="ORF">B4U79_06464</name>
</gene>
<dbReference type="OrthoDB" id="20134at2759"/>
<dbReference type="PROSITE" id="PS00478">
    <property type="entry name" value="LIM_DOMAIN_1"/>
    <property type="match status" value="1"/>
</dbReference>
<dbReference type="Gene3D" id="2.30.42.10">
    <property type="match status" value="1"/>
</dbReference>
<feature type="domain" description="PDZ" evidence="19">
    <location>
        <begin position="182"/>
        <end position="223"/>
    </location>
</feature>
<evidence type="ECO:0000256" key="12">
    <source>
        <dbReference type="ARBA" id="ARBA00022840"/>
    </source>
</evidence>
<dbReference type="Gene3D" id="1.10.510.10">
    <property type="entry name" value="Transferase(Phosphotransferase) domain 1"/>
    <property type="match status" value="1"/>
</dbReference>
<dbReference type="Gene3D" id="2.10.110.10">
    <property type="entry name" value="Cysteine Rich Protein"/>
    <property type="match status" value="2"/>
</dbReference>
<name>A0A3S4R3D6_9ACAR</name>
<feature type="compositionally biased region" description="Polar residues" evidence="16">
    <location>
        <begin position="273"/>
        <end position="285"/>
    </location>
</feature>
<dbReference type="Pfam" id="PF00412">
    <property type="entry name" value="LIM"/>
    <property type="match status" value="2"/>
</dbReference>
<dbReference type="Pfam" id="PF00595">
    <property type="entry name" value="PDZ"/>
    <property type="match status" value="1"/>
</dbReference>
<evidence type="ECO:0000256" key="2">
    <source>
        <dbReference type="ARBA" id="ARBA00005843"/>
    </source>
</evidence>
<dbReference type="SMART" id="SM00132">
    <property type="entry name" value="LIM"/>
    <property type="match status" value="2"/>
</dbReference>
<dbReference type="AlphaFoldDB" id="A0A3S4R3D6"/>
<keyword evidence="11 14" id="KW-0862">Zinc</keyword>
<evidence type="ECO:0000259" key="19">
    <source>
        <dbReference type="PROSITE" id="PS50106"/>
    </source>
</evidence>
<evidence type="ECO:0000256" key="16">
    <source>
        <dbReference type="SAM" id="MobiDB-lite"/>
    </source>
</evidence>
<evidence type="ECO:0000259" key="18">
    <source>
        <dbReference type="PROSITE" id="PS50023"/>
    </source>
</evidence>
<dbReference type="EC" id="2.7.11.1" evidence="3"/>
<comment type="caution">
    <text evidence="20">The sequence shown here is derived from an EMBL/GenBank/DDBJ whole genome shotgun (WGS) entry which is preliminary data.</text>
</comment>
<dbReference type="PROSITE" id="PS50023">
    <property type="entry name" value="LIM_DOMAIN_2"/>
    <property type="match status" value="1"/>
</dbReference>
<evidence type="ECO:0000256" key="15">
    <source>
        <dbReference type="PROSITE-ProRule" id="PRU10141"/>
    </source>
</evidence>
<dbReference type="PROSITE" id="PS50106">
    <property type="entry name" value="PDZ"/>
    <property type="match status" value="1"/>
</dbReference>
<evidence type="ECO:0000256" key="11">
    <source>
        <dbReference type="ARBA" id="ARBA00022833"/>
    </source>
</evidence>
<dbReference type="PRINTS" id="PR00109">
    <property type="entry name" value="TYRKINASE"/>
</dbReference>
<dbReference type="InterPro" id="IPR001781">
    <property type="entry name" value="Znf_LIM"/>
</dbReference>
<dbReference type="InterPro" id="IPR001245">
    <property type="entry name" value="Ser-Thr/Tyr_kinase_cat_dom"/>
</dbReference>
<feature type="domain" description="LIM zinc-binding" evidence="18">
    <location>
        <begin position="56"/>
        <end position="117"/>
    </location>
</feature>
<evidence type="ECO:0000256" key="8">
    <source>
        <dbReference type="ARBA" id="ARBA00022737"/>
    </source>
</evidence>
<evidence type="ECO:0000256" key="7">
    <source>
        <dbReference type="ARBA" id="ARBA00022723"/>
    </source>
</evidence>
<evidence type="ECO:0000259" key="17">
    <source>
        <dbReference type="PROSITE" id="PS50011"/>
    </source>
</evidence>
<dbReference type="PANTHER" id="PTHR46485">
    <property type="entry name" value="LIM DOMAIN KINASE 1"/>
    <property type="match status" value="1"/>
</dbReference>
<dbReference type="InterPro" id="IPR050940">
    <property type="entry name" value="Actin_reg-Ser/Thr_kinase"/>
</dbReference>
<keyword evidence="5" id="KW-0723">Serine/threonine-protein kinase</keyword>
<dbReference type="InterPro" id="IPR001478">
    <property type="entry name" value="PDZ"/>
</dbReference>
<dbReference type="SUPFAM" id="SSF50156">
    <property type="entry name" value="PDZ domain-like"/>
    <property type="match status" value="1"/>
</dbReference>
<comment type="subcellular location">
    <subcellularLocation>
        <location evidence="1">Cytoplasm</location>
    </subcellularLocation>
</comment>
<keyword evidence="21" id="KW-1185">Reference proteome</keyword>
<evidence type="ECO:0000256" key="9">
    <source>
        <dbReference type="ARBA" id="ARBA00022741"/>
    </source>
</evidence>
<dbReference type="FunFam" id="3.30.200.20:FF:000038">
    <property type="entry name" value="LIM domain kinase 2"/>
    <property type="match status" value="1"/>
</dbReference>
<keyword evidence="12 15" id="KW-0067">ATP-binding</keyword>
<dbReference type="InterPro" id="IPR036034">
    <property type="entry name" value="PDZ_sf"/>
</dbReference>
<dbReference type="EMBL" id="NCKU01001851">
    <property type="protein sequence ID" value="RWS11079.1"/>
    <property type="molecule type" value="Genomic_DNA"/>
</dbReference>
<keyword evidence="9 15" id="KW-0547">Nucleotide-binding</keyword>
<dbReference type="InterPro" id="IPR011009">
    <property type="entry name" value="Kinase-like_dom_sf"/>
</dbReference>
<dbReference type="GO" id="GO:0030036">
    <property type="term" value="P:actin cytoskeleton organization"/>
    <property type="evidence" value="ECO:0007669"/>
    <property type="project" value="TreeGrafter"/>
</dbReference>
<feature type="binding site" evidence="15">
    <location>
        <position position="395"/>
    </location>
    <ligand>
        <name>ATP</name>
        <dbReference type="ChEBI" id="CHEBI:30616"/>
    </ligand>
</feature>
<dbReference type="STRING" id="1965070.A0A3S4R3D6"/>
<evidence type="ECO:0000256" key="6">
    <source>
        <dbReference type="ARBA" id="ARBA00022679"/>
    </source>
</evidence>
<proteinExistence type="inferred from homology"/>
<evidence type="ECO:0000256" key="10">
    <source>
        <dbReference type="ARBA" id="ARBA00022777"/>
    </source>
</evidence>
<sequence length="684" mass="78623">MKSVNRDEDDFIETIDFTFHKLCFRCSVCGCILYEWYFEKNGKLYCKNDYWTKFGDCCQTCGNIITGLVMMAGDHKFHSECFRCYKCFNVIGDGEAYVLLERSKLFCGSCHKKQLHSSFRRNPLSNKLHSIQLIEIPPEKKRGIKLAVDKPKIICDNKSADEDSKKELHISELDLNPDFMSLRVGDKILEVNGTPVNTQSLSDIEDLICVTNKVLHLTIEHDPSNIARQGPFPFDKEPEKIPLCNSKSLSIPETDLLTEGQQEVGRAARRISNESVRSSRTTAKQPTKRERSSSLPRLLSSSYSYSQSSSCEESVTDSSNDLITIPNYEFDYNVHKERNGDYGLCRTKSFRVEKFRNHRIFRPSDLVQGQLLGKGFFGEVYLATHKETGECMVLKELYRFDEEAQMNFLKEGAVLRSLHHENVLKFIGVLYKDKKLHLITEYISGGTLKELIQNMQRCLPWEQRINFAKDISSGMSYLHSMNIIHRDLNSQNCLVRDNGTVVVADFGLARIISSNRPISNGKRKDRKKRYTVVGNPYWMAPEMMKGKKYDEKVDVFSFGIILCEIIGRVQADPDYLPRNSDFGLNKVVFKEKFCSTCPEHFWRIAFLCTEIDADKRPPFHLLEKWFVNILLYWTDSTNFMIPNKLLNEIILFNGYNSSSSGESSPEPKRVLALRTISEQSADIL</sequence>
<keyword evidence="10 20" id="KW-0418">Kinase</keyword>
<comment type="similarity">
    <text evidence="2">Belongs to the protein kinase superfamily. TKL Ser/Thr protein kinase family.</text>
</comment>
<dbReference type="Gene3D" id="3.30.200.20">
    <property type="entry name" value="Phosphorylase Kinase, domain 1"/>
    <property type="match status" value="1"/>
</dbReference>
<feature type="domain" description="Protein kinase" evidence="17">
    <location>
        <begin position="366"/>
        <end position="626"/>
    </location>
</feature>
<evidence type="ECO:0000256" key="3">
    <source>
        <dbReference type="ARBA" id="ARBA00012513"/>
    </source>
</evidence>
<dbReference type="GO" id="GO:0004674">
    <property type="term" value="F:protein serine/threonine kinase activity"/>
    <property type="evidence" value="ECO:0007669"/>
    <property type="project" value="UniProtKB-KW"/>
</dbReference>